<dbReference type="InterPro" id="IPR011004">
    <property type="entry name" value="Trimer_LpxA-like_sf"/>
</dbReference>
<feature type="binding site" evidence="17">
    <location>
        <position position="351"/>
    </location>
    <ligand>
        <name>UDP-N-acetyl-alpha-D-glucosamine</name>
        <dbReference type="ChEBI" id="CHEBI:57705"/>
    </ligand>
</feature>
<dbReference type="InterPro" id="IPR029044">
    <property type="entry name" value="Nucleotide-diphossugar_trans"/>
</dbReference>
<feature type="binding site" evidence="17">
    <location>
        <begin position="119"/>
        <end position="121"/>
    </location>
    <ligand>
        <name>UDP-N-acetyl-alpha-D-glucosamine</name>
        <dbReference type="ChEBI" id="CHEBI:57705"/>
    </ligand>
</feature>
<gene>
    <name evidence="17 20" type="primary">glmU</name>
    <name evidence="20" type="ORF">N0D28_06600</name>
</gene>
<comment type="cofactor">
    <cofactor evidence="17">
        <name>Mg(2+)</name>
        <dbReference type="ChEBI" id="CHEBI:18420"/>
    </cofactor>
    <text evidence="17">Binds 1 Mg(2+) ion per subunit.</text>
</comment>
<feature type="binding site" evidence="17">
    <location>
        <position position="158"/>
    </location>
    <ligand>
        <name>UDP-N-acetyl-alpha-D-glucosamine</name>
        <dbReference type="ChEBI" id="CHEBI:57705"/>
    </ligand>
</feature>
<keyword evidence="10 17" id="KW-0573">Peptidoglycan synthesis</keyword>
<dbReference type="SUPFAM" id="SSF51161">
    <property type="entry name" value="Trimeric LpxA-like enzymes"/>
    <property type="match status" value="1"/>
</dbReference>
<keyword evidence="9 17" id="KW-0133">Cell shape</keyword>
<keyword evidence="5 17" id="KW-0548">Nucleotidyltransferase</keyword>
<keyword evidence="12 17" id="KW-0012">Acyltransferase</keyword>
<dbReference type="CDD" id="cd03353">
    <property type="entry name" value="LbH_GlmU_C"/>
    <property type="match status" value="1"/>
</dbReference>
<evidence type="ECO:0000256" key="8">
    <source>
        <dbReference type="ARBA" id="ARBA00022842"/>
    </source>
</evidence>
<feature type="binding site" evidence="17">
    <location>
        <begin position="27"/>
        <end position="30"/>
    </location>
    <ligand>
        <name>UDP-N-acetyl-alpha-D-glucosamine</name>
        <dbReference type="ChEBI" id="CHEBI:57705"/>
    </ligand>
</feature>
<dbReference type="InterPro" id="IPR038009">
    <property type="entry name" value="GlmU_C_LbH"/>
</dbReference>
<dbReference type="PANTHER" id="PTHR43584:SF3">
    <property type="entry name" value="BIFUNCTIONAL PROTEIN GLMU"/>
    <property type="match status" value="1"/>
</dbReference>
<accession>A0ABY5YLU6</accession>
<evidence type="ECO:0000256" key="7">
    <source>
        <dbReference type="ARBA" id="ARBA00022737"/>
    </source>
</evidence>
<evidence type="ECO:0000256" key="1">
    <source>
        <dbReference type="ARBA" id="ARBA00007707"/>
    </source>
</evidence>
<keyword evidence="13 17" id="KW-0961">Cell wall biogenesis/degradation</keyword>
<feature type="binding site" evidence="17">
    <location>
        <position position="92"/>
    </location>
    <ligand>
        <name>UDP-N-acetyl-alpha-D-glucosamine</name>
        <dbReference type="ChEBI" id="CHEBI:57705"/>
    </ligand>
</feature>
<dbReference type="Pfam" id="PF12804">
    <property type="entry name" value="NTP_transf_3"/>
    <property type="match status" value="1"/>
</dbReference>
<dbReference type="HAMAP" id="MF_01631">
    <property type="entry name" value="GlmU"/>
    <property type="match status" value="1"/>
</dbReference>
<evidence type="ECO:0000256" key="17">
    <source>
        <dbReference type="HAMAP-Rule" id="MF_01631"/>
    </source>
</evidence>
<dbReference type="InterPro" id="IPR056729">
    <property type="entry name" value="GMPPB_C"/>
</dbReference>
<comment type="catalytic activity">
    <reaction evidence="15 17">
        <text>N-acetyl-alpha-D-glucosamine 1-phosphate + UTP + H(+) = UDP-N-acetyl-alpha-D-glucosamine + diphosphate</text>
        <dbReference type="Rhea" id="RHEA:13509"/>
        <dbReference type="ChEBI" id="CHEBI:15378"/>
        <dbReference type="ChEBI" id="CHEBI:33019"/>
        <dbReference type="ChEBI" id="CHEBI:46398"/>
        <dbReference type="ChEBI" id="CHEBI:57705"/>
        <dbReference type="ChEBI" id="CHEBI:57776"/>
        <dbReference type="EC" id="2.7.7.23"/>
    </reaction>
</comment>
<evidence type="ECO:0000256" key="14">
    <source>
        <dbReference type="ARBA" id="ARBA00048247"/>
    </source>
</evidence>
<dbReference type="Gene3D" id="2.160.10.10">
    <property type="entry name" value="Hexapeptide repeat proteins"/>
    <property type="match status" value="1"/>
</dbReference>
<evidence type="ECO:0000256" key="15">
    <source>
        <dbReference type="ARBA" id="ARBA00048493"/>
    </source>
</evidence>
<feature type="binding site" evidence="17">
    <location>
        <position position="245"/>
    </location>
    <ligand>
        <name>Mg(2+)</name>
        <dbReference type="ChEBI" id="CHEBI:18420"/>
    </ligand>
</feature>
<dbReference type="InterPro" id="IPR025877">
    <property type="entry name" value="MobA-like_NTP_Trfase"/>
</dbReference>
<dbReference type="GO" id="GO:0019134">
    <property type="term" value="F:glucosamine-1-phosphate N-acetyltransferase activity"/>
    <property type="evidence" value="ECO:0007669"/>
    <property type="project" value="UniProtKB-EC"/>
</dbReference>
<proteinExistence type="inferred from homology"/>
<feature type="region of interest" description="Pyrophosphorylase" evidence="17">
    <location>
        <begin position="1"/>
        <end position="247"/>
    </location>
</feature>
<comment type="pathway">
    <text evidence="17">Bacterial outer membrane biogenesis; LPS lipid A biosynthesis.</text>
</comment>
<feature type="binding site" evidence="17">
    <location>
        <position position="121"/>
    </location>
    <ligand>
        <name>Mg(2+)</name>
        <dbReference type="ChEBI" id="CHEBI:18420"/>
    </ligand>
</feature>
<dbReference type="InterPro" id="IPR018357">
    <property type="entry name" value="Hexapep_transf_CS"/>
</dbReference>
<dbReference type="InterPro" id="IPR005882">
    <property type="entry name" value="Bifunctional_GlmU"/>
</dbReference>
<evidence type="ECO:0000256" key="3">
    <source>
        <dbReference type="ARBA" id="ARBA00022490"/>
    </source>
</evidence>
<evidence type="ECO:0000256" key="9">
    <source>
        <dbReference type="ARBA" id="ARBA00022960"/>
    </source>
</evidence>
<dbReference type="EMBL" id="CP104213">
    <property type="protein sequence ID" value="UWX65317.1"/>
    <property type="molecule type" value="Genomic_DNA"/>
</dbReference>
<evidence type="ECO:0000256" key="4">
    <source>
        <dbReference type="ARBA" id="ARBA00022679"/>
    </source>
</evidence>
<feature type="domain" description="Mannose-1-phosphate guanyltransferase C-terminal" evidence="19">
    <location>
        <begin position="281"/>
        <end position="369"/>
    </location>
</feature>
<keyword evidence="6 17" id="KW-0479">Metal-binding</keyword>
<feature type="binding site" evidence="17">
    <location>
        <position position="441"/>
    </location>
    <ligand>
        <name>acetyl-CoA</name>
        <dbReference type="ChEBI" id="CHEBI:57288"/>
    </ligand>
</feature>
<evidence type="ECO:0000256" key="10">
    <source>
        <dbReference type="ARBA" id="ARBA00022984"/>
    </source>
</evidence>
<dbReference type="CDD" id="cd02540">
    <property type="entry name" value="GT2_GlmU_N_bac"/>
    <property type="match status" value="1"/>
</dbReference>
<feature type="binding site" evidence="17">
    <location>
        <position position="245"/>
    </location>
    <ligand>
        <name>UDP-N-acetyl-alpha-D-glucosamine</name>
        <dbReference type="ChEBI" id="CHEBI:57705"/>
    </ligand>
</feature>
<organism evidence="20 21">
    <name type="scientific">Deinococcus rubellus</name>
    <dbReference type="NCBI Taxonomy" id="1889240"/>
    <lineage>
        <taxon>Bacteria</taxon>
        <taxon>Thermotogati</taxon>
        <taxon>Deinococcota</taxon>
        <taxon>Deinococci</taxon>
        <taxon>Deinococcales</taxon>
        <taxon>Deinococcaceae</taxon>
        <taxon>Deinococcus</taxon>
    </lineage>
</organism>
<comment type="pathway">
    <text evidence="17">Nucleotide-sugar biosynthesis; UDP-N-acetyl-alpha-D-glucosamine biosynthesis; N-acetyl-alpha-D-glucosamine 1-phosphate from alpha-D-glucosamine 6-phosphate (route II): step 2/2.</text>
</comment>
<comment type="caution">
    <text evidence="17">Lacks conserved residue(s) required for the propagation of feature annotation.</text>
</comment>
<dbReference type="EC" id="2.3.1.157" evidence="17"/>
<comment type="subunit">
    <text evidence="17">Homotrimer.</text>
</comment>
<evidence type="ECO:0000256" key="11">
    <source>
        <dbReference type="ARBA" id="ARBA00023268"/>
    </source>
</evidence>
<reference evidence="20" key="1">
    <citation type="submission" date="2022-09" db="EMBL/GenBank/DDBJ databases">
        <title>genome sequence of Deinococcus rubellus.</title>
        <authorList>
            <person name="Srinivasan S."/>
        </authorList>
    </citation>
    <scope>NUCLEOTIDE SEQUENCE</scope>
    <source>
        <strain evidence="20">Ant6</strain>
    </source>
</reference>
<feature type="binding site" evidence="17">
    <location>
        <position position="395"/>
    </location>
    <ligand>
        <name>UDP-N-acetyl-alpha-D-glucosamine</name>
        <dbReference type="ChEBI" id="CHEBI:57705"/>
    </ligand>
</feature>
<name>A0ABY5YLU6_9DEIO</name>
<feature type="binding site" evidence="17">
    <location>
        <position position="398"/>
    </location>
    <ligand>
        <name>acetyl-CoA</name>
        <dbReference type="ChEBI" id="CHEBI:57288"/>
    </ligand>
</feature>
<dbReference type="RefSeq" id="WP_260561572.1">
    <property type="nucleotide sequence ID" value="NZ_BAABEC010000163.1"/>
</dbReference>
<feature type="binding site" evidence="17">
    <location>
        <position position="188"/>
    </location>
    <ligand>
        <name>UDP-N-acetyl-alpha-D-glucosamine</name>
        <dbReference type="ChEBI" id="CHEBI:57705"/>
    </ligand>
</feature>
<dbReference type="NCBIfam" id="NF010938">
    <property type="entry name" value="PRK14358.1"/>
    <property type="match status" value="1"/>
</dbReference>
<evidence type="ECO:0000256" key="2">
    <source>
        <dbReference type="ARBA" id="ARBA00007947"/>
    </source>
</evidence>
<comment type="function">
    <text evidence="16 17">Catalyzes the last two sequential reactions in the de novo biosynthetic pathway for UDP-N-acetylglucosamine (UDP-GlcNAc). The C-terminal domain catalyzes the transfer of acetyl group from acetyl coenzyme A to glucosamine-1-phosphate (GlcN-1-P) to produce N-acetylglucosamine-1-phosphate (GlcNAc-1-P), which is converted into UDP-GlcNAc by the transfer of uridine 5-monophosphate (from uridine 5-triphosphate), a reaction catalyzed by the N-terminal domain.</text>
</comment>
<dbReference type="Pfam" id="PF25087">
    <property type="entry name" value="GMPPB_C"/>
    <property type="match status" value="1"/>
</dbReference>
<feature type="binding site" evidence="17">
    <location>
        <begin position="97"/>
        <end position="98"/>
    </location>
    <ligand>
        <name>UDP-N-acetyl-alpha-D-glucosamine</name>
        <dbReference type="ChEBI" id="CHEBI:57705"/>
    </ligand>
</feature>
<evidence type="ECO:0000256" key="13">
    <source>
        <dbReference type="ARBA" id="ARBA00023316"/>
    </source>
</evidence>
<evidence type="ECO:0000259" key="18">
    <source>
        <dbReference type="Pfam" id="PF12804"/>
    </source>
</evidence>
<dbReference type="Proteomes" id="UP001060261">
    <property type="component" value="Chromosome"/>
</dbReference>
<comment type="subcellular location">
    <subcellularLocation>
        <location evidence="17">Cytoplasm</location>
    </subcellularLocation>
</comment>
<dbReference type="PROSITE" id="PS00101">
    <property type="entry name" value="HEXAPEP_TRANSFERASES"/>
    <property type="match status" value="1"/>
</dbReference>
<feature type="binding site" evidence="17">
    <location>
        <position position="458"/>
    </location>
    <ligand>
        <name>acetyl-CoA</name>
        <dbReference type="ChEBI" id="CHEBI:57288"/>
    </ligand>
</feature>
<keyword evidence="11 17" id="KW-0511">Multifunctional enzyme</keyword>
<keyword evidence="21" id="KW-1185">Reference proteome</keyword>
<comment type="pathway">
    <text evidence="17">Nucleotide-sugar biosynthesis; UDP-N-acetyl-alpha-D-glucosamine biosynthesis; UDP-N-acetyl-alpha-D-glucosamine from N-acetyl-alpha-D-glucosamine 1-phosphate: step 1/1.</text>
</comment>
<dbReference type="NCBIfam" id="TIGR01173">
    <property type="entry name" value="glmU"/>
    <property type="match status" value="1"/>
</dbReference>
<feature type="binding site" evidence="17">
    <location>
        <position position="384"/>
    </location>
    <ligand>
        <name>UDP-N-acetyl-alpha-D-glucosamine</name>
        <dbReference type="ChEBI" id="CHEBI:57705"/>
    </ligand>
</feature>
<protein>
    <recommendedName>
        <fullName evidence="17">Bifunctional protein GlmU</fullName>
    </recommendedName>
    <domain>
        <recommendedName>
            <fullName evidence="17">UDP-N-acetylglucosamine pyrophosphorylase</fullName>
            <ecNumber evidence="17">2.7.7.23</ecNumber>
        </recommendedName>
        <alternativeName>
            <fullName evidence="17">N-acetylglucosamine-1-phosphate uridyltransferase</fullName>
        </alternativeName>
    </domain>
    <domain>
        <recommendedName>
            <fullName evidence="17">Glucosamine-1-phosphate N-acetyltransferase</fullName>
            <ecNumber evidence="17">2.3.1.157</ecNumber>
        </recommendedName>
    </domain>
</protein>
<feature type="region of interest" description="N-acetyltransferase" evidence="17">
    <location>
        <begin position="269"/>
        <end position="499"/>
    </location>
</feature>
<dbReference type="GO" id="GO:0003977">
    <property type="term" value="F:UDP-N-acetylglucosamine diphosphorylase activity"/>
    <property type="evidence" value="ECO:0007669"/>
    <property type="project" value="UniProtKB-EC"/>
</dbReference>
<evidence type="ECO:0000313" key="21">
    <source>
        <dbReference type="Proteomes" id="UP001060261"/>
    </source>
</evidence>
<evidence type="ECO:0000313" key="20">
    <source>
        <dbReference type="EMBL" id="UWX65317.1"/>
    </source>
</evidence>
<keyword evidence="8 17" id="KW-0460">Magnesium</keyword>
<feature type="region of interest" description="Linker" evidence="17">
    <location>
        <begin position="248"/>
        <end position="268"/>
    </location>
</feature>
<evidence type="ECO:0000259" key="19">
    <source>
        <dbReference type="Pfam" id="PF25087"/>
    </source>
</evidence>
<feature type="binding site" evidence="17">
    <location>
        <position position="41"/>
    </location>
    <ligand>
        <name>UDP-N-acetyl-alpha-D-glucosamine</name>
        <dbReference type="ChEBI" id="CHEBI:57705"/>
    </ligand>
</feature>
<feature type="active site" description="Proton acceptor" evidence="17">
    <location>
        <position position="381"/>
    </location>
</feature>
<feature type="binding site" evidence="17">
    <location>
        <position position="369"/>
    </location>
    <ligand>
        <name>UDP-N-acetyl-alpha-D-glucosamine</name>
        <dbReference type="ChEBI" id="CHEBI:57705"/>
    </ligand>
</feature>
<evidence type="ECO:0000256" key="6">
    <source>
        <dbReference type="ARBA" id="ARBA00022723"/>
    </source>
</evidence>
<sequence>MTQTHIFHDLPIPDPPTTARPLDVVILAAGAGTRMRSQLPKMLHEVCGRPMVAWAVKTAHDLGARDIVVVTGHGAAQVEAALARSGVRFARQDQQLGTGHAFLLGAAELRGDADVLVLYGDSPMLSAETLNAMRRLHTREANALTVLTSELPDASGYGRIVRGEGGQVERIVEQKAASPAQLRLTEFNSGVYLMDARAPDLAAHIGNDNAAGEYYLTDLLALYRGQGSRVAAFKIPDPSEVMGANDRVQLAELARLMQRRINERHMRAGVTLRDPATSYIEDTVTIAPDVVIEPGAVLRGHTEIASGTVIGAYSHLTDSRLAANVQVKPHSVLDGAVVGENSDVGPFARLRPGTVLEEGVHVGNFVEVKNSHLASGVKAGHLAYLGDASIGAESNIGAGTITANFDGLGKHRTEIGAGVFVGSNATLIAPLKLGDAAFVAGGSTVSADVPEGAMALGRGVQRNIEGWSLRYWRKLAAAKSEGQLARKLPWLSGWLTRQE</sequence>
<evidence type="ECO:0000256" key="12">
    <source>
        <dbReference type="ARBA" id="ARBA00023315"/>
    </source>
</evidence>
<keyword evidence="7 17" id="KW-0677">Repeat</keyword>
<dbReference type="PANTHER" id="PTHR43584">
    <property type="entry name" value="NUCLEOTIDYL TRANSFERASE"/>
    <property type="match status" value="1"/>
</dbReference>
<comment type="similarity">
    <text evidence="1 17">In the C-terminal section; belongs to the transferase hexapeptide repeat family.</text>
</comment>
<keyword evidence="3 17" id="KW-0963">Cytoplasm</keyword>
<comment type="catalytic activity">
    <reaction evidence="14 17">
        <text>alpha-D-glucosamine 1-phosphate + acetyl-CoA = N-acetyl-alpha-D-glucosamine 1-phosphate + CoA + H(+)</text>
        <dbReference type="Rhea" id="RHEA:13725"/>
        <dbReference type="ChEBI" id="CHEBI:15378"/>
        <dbReference type="ChEBI" id="CHEBI:57287"/>
        <dbReference type="ChEBI" id="CHEBI:57288"/>
        <dbReference type="ChEBI" id="CHEBI:57776"/>
        <dbReference type="ChEBI" id="CHEBI:58516"/>
        <dbReference type="EC" id="2.3.1.157"/>
    </reaction>
</comment>
<evidence type="ECO:0000256" key="16">
    <source>
        <dbReference type="ARBA" id="ARBA00049628"/>
    </source>
</evidence>
<dbReference type="Gene3D" id="3.90.550.10">
    <property type="entry name" value="Spore Coat Polysaccharide Biosynthesis Protein SpsA, Chain A"/>
    <property type="match status" value="1"/>
</dbReference>
<dbReference type="InterPro" id="IPR050065">
    <property type="entry name" value="GlmU-like"/>
</dbReference>
<dbReference type="EC" id="2.7.7.23" evidence="17"/>
<comment type="similarity">
    <text evidence="2 17">In the N-terminal section; belongs to the N-acetylglucosamine-1-phosphate uridyltransferase family.</text>
</comment>
<evidence type="ECO:0000256" key="5">
    <source>
        <dbReference type="ARBA" id="ARBA00022695"/>
    </source>
</evidence>
<keyword evidence="4 17" id="KW-0808">Transferase</keyword>
<feature type="binding site" evidence="17">
    <location>
        <position position="423"/>
    </location>
    <ligand>
        <name>acetyl-CoA</name>
        <dbReference type="ChEBI" id="CHEBI:57288"/>
    </ligand>
</feature>
<feature type="domain" description="MobA-like NTP transferase" evidence="18">
    <location>
        <begin position="24"/>
        <end position="148"/>
    </location>
</feature>
<feature type="binding site" evidence="17">
    <location>
        <position position="173"/>
    </location>
    <ligand>
        <name>UDP-N-acetyl-alpha-D-glucosamine</name>
        <dbReference type="ChEBI" id="CHEBI:57705"/>
    </ligand>
</feature>
<dbReference type="SUPFAM" id="SSF53448">
    <property type="entry name" value="Nucleotide-diphospho-sugar transferases"/>
    <property type="match status" value="1"/>
</dbReference>